<sequence length="176" mass="19874">MSPRFVVLSGCSGGGKSTLLDEMARRGYSTVPEPGRRVIAEERQCGGRALPWIDPEAFCRRIIEIATSDIQSVTDDLVIFDRSALDAMIWYDRTDTPLAPSVREQILHLGYESRVFLFPPWPEIFEQDEDRRHNWAAAIAEFEALCDRLPSYGFETVLVPKGSAALRADWLEEQLG</sequence>
<dbReference type="Proteomes" id="UP000183400">
    <property type="component" value="Unassembled WGS sequence"/>
</dbReference>
<dbReference type="Gene3D" id="3.40.50.300">
    <property type="entry name" value="P-loop containing nucleotide triphosphate hydrolases"/>
    <property type="match status" value="1"/>
</dbReference>
<name>A0A1H2V5H3_9RHOB</name>
<dbReference type="InterPro" id="IPR038727">
    <property type="entry name" value="NadR/Ttd14_AAA_dom"/>
</dbReference>
<gene>
    <name evidence="2" type="ORF">SAMN05444358_1011355</name>
</gene>
<dbReference type="RefSeq" id="WP_074735459.1">
    <property type="nucleotide sequence ID" value="NZ_FNNP01000001.1"/>
</dbReference>
<dbReference type="STRING" id="985054.SAMN05444358_1011355"/>
<dbReference type="Pfam" id="PF13521">
    <property type="entry name" value="AAA_28"/>
    <property type="match status" value="1"/>
</dbReference>
<keyword evidence="3" id="KW-1185">Reference proteome</keyword>
<protein>
    <submittedName>
        <fullName evidence="2">Predicted ATPase</fullName>
    </submittedName>
</protein>
<dbReference type="InterPro" id="IPR027417">
    <property type="entry name" value="P-loop_NTPase"/>
</dbReference>
<reference evidence="3" key="1">
    <citation type="submission" date="2016-10" db="EMBL/GenBank/DDBJ databases">
        <authorList>
            <person name="Varghese N."/>
            <person name="Submissions S."/>
        </authorList>
    </citation>
    <scope>NUCLEOTIDE SEQUENCE [LARGE SCALE GENOMIC DNA]</scope>
    <source>
        <strain evidence="3">DSM 27839</strain>
    </source>
</reference>
<dbReference type="OrthoDB" id="5638848at2"/>
<dbReference type="AlphaFoldDB" id="A0A1H2V5H3"/>
<dbReference type="EMBL" id="FNNP01000001">
    <property type="protein sequence ID" value="SDW63169.1"/>
    <property type="molecule type" value="Genomic_DNA"/>
</dbReference>
<evidence type="ECO:0000259" key="1">
    <source>
        <dbReference type="Pfam" id="PF13521"/>
    </source>
</evidence>
<feature type="domain" description="NadR/Ttd14 AAA" evidence="1">
    <location>
        <begin position="6"/>
        <end position="165"/>
    </location>
</feature>
<proteinExistence type="predicted"/>
<evidence type="ECO:0000313" key="2">
    <source>
        <dbReference type="EMBL" id="SDW63169.1"/>
    </source>
</evidence>
<organism evidence="2 3">
    <name type="scientific">Ruegeria halocynthiae</name>
    <dbReference type="NCBI Taxonomy" id="985054"/>
    <lineage>
        <taxon>Bacteria</taxon>
        <taxon>Pseudomonadati</taxon>
        <taxon>Pseudomonadota</taxon>
        <taxon>Alphaproteobacteria</taxon>
        <taxon>Rhodobacterales</taxon>
        <taxon>Roseobacteraceae</taxon>
        <taxon>Ruegeria</taxon>
    </lineage>
</organism>
<evidence type="ECO:0000313" key="3">
    <source>
        <dbReference type="Proteomes" id="UP000183400"/>
    </source>
</evidence>
<accession>A0A1H2V5H3</accession>
<dbReference type="SUPFAM" id="SSF52540">
    <property type="entry name" value="P-loop containing nucleoside triphosphate hydrolases"/>
    <property type="match status" value="1"/>
</dbReference>